<dbReference type="eggNOG" id="ENOG502TEVN">
    <property type="taxonomic scope" value="Eukaryota"/>
</dbReference>
<sequence length="638" mass="70113">MSPAIAEMSNSSTSSSPRISHQKPPTKHHRESKGRPSWTRRVKSSLFYGSESRDKPGLNGRGEHGPPDPASPSRSYLLKLRGRKRKGKKAAIGEAGQINSRETTSDVETVRRLKDETLFDTYNPPNITASSWADQHGHKRTVSRDDYLTARGANPRTGVISPSITTYSSHSDTSGSLEELVDQKDQKTNKKWRLKGDQWISLDRNEETPLPSPGAGNLDADRVVNIEDRARSYVRRLHQSGVPHSQVEDRFVVNMPSAREPCPPTMTTQQIWEFQKAIDKIYKNGETFPDHNPPLEPVRNSSGTPPKSLSSRDYSKDRLGGVTGHAARCAYIQEPIDTTRHPALPSEQRHFLGSIGAKGAERRKSGDLAAPSSGMMTATSLKGWRNQEASPAKNNIQMGGVEPAQGLHFRMCSGGLLDWRDRKSLTILCPKASFQEAASTITTTMTNITPHMTGLHGVITSPNRKGDPNPAEKTELRSASAYLASQKKPAEGPAAAGYQNHTVITRNPVDQAKGMGTDGPIPRAAVCSRDITSYSTHCACACASFCLRMILHCIMNILLSCFQISLETCEHFLSNPKHLEGKTVAKEVLSNARYQCTSFITLALVAYVTWSRFICIFTFGLQNGWVVKLIVQDAQGAC</sequence>
<proteinExistence type="predicted"/>
<feature type="region of interest" description="Disordered" evidence="1">
    <location>
        <begin position="284"/>
        <end position="315"/>
    </location>
</feature>
<organism evidence="3">
    <name type="scientific">Coccidioides posadasii (strain RMSCC 757 / Silveira)</name>
    <name type="common">Valley fever fungus</name>
    <dbReference type="NCBI Taxonomy" id="443226"/>
    <lineage>
        <taxon>Eukaryota</taxon>
        <taxon>Fungi</taxon>
        <taxon>Dikarya</taxon>
        <taxon>Ascomycota</taxon>
        <taxon>Pezizomycotina</taxon>
        <taxon>Eurotiomycetes</taxon>
        <taxon>Eurotiomycetidae</taxon>
        <taxon>Onygenales</taxon>
        <taxon>Onygenaceae</taxon>
        <taxon>Coccidioides</taxon>
    </lineage>
</organism>
<evidence type="ECO:0000313" key="2">
    <source>
        <dbReference type="EMBL" id="EFW15170.1"/>
    </source>
</evidence>
<evidence type="ECO:0000256" key="1">
    <source>
        <dbReference type="SAM" id="MobiDB-lite"/>
    </source>
</evidence>
<feature type="compositionally biased region" description="Basic and acidic residues" evidence="1">
    <location>
        <begin position="51"/>
        <end position="66"/>
    </location>
</feature>
<protein>
    <submittedName>
        <fullName evidence="2">Uncharacterized protein</fullName>
    </submittedName>
</protein>
<feature type="region of interest" description="Disordered" evidence="1">
    <location>
        <begin position="1"/>
        <end position="109"/>
    </location>
</feature>
<name>E9DEV8_COCPS</name>
<accession>E9DEV8</accession>
<reference evidence="3" key="2">
    <citation type="submission" date="2010-03" db="EMBL/GenBank/DDBJ databases">
        <title>The genome sequence of Coccidioides posadasii strain Silveira.</title>
        <authorList>
            <consortium name="The Broad Institute Genome Sequencing Center for Infectious Disease"/>
            <person name="Neafsey D."/>
            <person name="Orbach M."/>
            <person name="Henn M.R."/>
            <person name="Cole G.T."/>
            <person name="Galgiani J."/>
            <person name="Gardner M.J."/>
            <person name="Kirkland T.N."/>
            <person name="Taylor J.W."/>
            <person name="Young S.K."/>
            <person name="Zeng Q."/>
            <person name="Koehrsen M."/>
            <person name="Alvarado L."/>
            <person name="Berlin A."/>
            <person name="Borenstein D."/>
            <person name="Chapman S.B."/>
            <person name="Chen Z."/>
            <person name="Engels R."/>
            <person name="Freedman E."/>
            <person name="Gellesch M."/>
            <person name="Goldberg J."/>
            <person name="Griggs A."/>
            <person name="Gujja S."/>
            <person name="Heilman E."/>
            <person name="Heiman D."/>
            <person name="Howarth C."/>
            <person name="Jen D."/>
            <person name="Larson L."/>
            <person name="Mehta T."/>
            <person name="Neiman D."/>
            <person name="Park D."/>
            <person name="Pearson M."/>
            <person name="Richards J."/>
            <person name="Roberts A."/>
            <person name="Saif S."/>
            <person name="Shea T."/>
            <person name="Shenoy N."/>
            <person name="Sisk P."/>
            <person name="Stolte C."/>
            <person name="Sykes S."/>
            <person name="Walk T."/>
            <person name="White J."/>
            <person name="Yandava C."/>
            <person name="Haas B."/>
            <person name="Nusbaum C."/>
            <person name="Birren B."/>
        </authorList>
    </citation>
    <scope>NUCLEOTIDE SEQUENCE [LARGE SCALE GENOMIC DNA]</scope>
    <source>
        <strain evidence="3">RMSCC 757 / Silveira</strain>
    </source>
</reference>
<feature type="compositionally biased region" description="Basic residues" evidence="1">
    <location>
        <begin position="80"/>
        <end position="89"/>
    </location>
</feature>
<dbReference type="STRING" id="443226.E9DEV8"/>
<feature type="compositionally biased region" description="Polar residues" evidence="1">
    <location>
        <begin position="160"/>
        <end position="176"/>
    </location>
</feature>
<feature type="compositionally biased region" description="Polar residues" evidence="1">
    <location>
        <begin position="299"/>
        <end position="312"/>
    </location>
</feature>
<feature type="compositionally biased region" description="Basic residues" evidence="1">
    <location>
        <begin position="20"/>
        <end position="43"/>
    </location>
</feature>
<feature type="region of interest" description="Disordered" evidence="1">
    <location>
        <begin position="153"/>
        <end position="182"/>
    </location>
</feature>
<reference evidence="3" key="1">
    <citation type="journal article" date="2010" name="Genome Res.">
        <title>Population genomic sequencing of Coccidioides fungi reveals recent hybridization and transposon control.</title>
        <authorList>
            <person name="Neafsey D.E."/>
            <person name="Barker B.M."/>
            <person name="Sharpton T.J."/>
            <person name="Stajich J.E."/>
            <person name="Park D.J."/>
            <person name="Whiston E."/>
            <person name="Hung C.-Y."/>
            <person name="McMahan C."/>
            <person name="White J."/>
            <person name="Sykes S."/>
            <person name="Heiman D."/>
            <person name="Young S."/>
            <person name="Zeng Q."/>
            <person name="Abouelleil A."/>
            <person name="Aftuck L."/>
            <person name="Bessette D."/>
            <person name="Brown A."/>
            <person name="FitzGerald M."/>
            <person name="Lui A."/>
            <person name="Macdonald J.P."/>
            <person name="Priest M."/>
            <person name="Orbach M.J."/>
            <person name="Galgiani J.N."/>
            <person name="Kirkland T.N."/>
            <person name="Cole G.T."/>
            <person name="Birren B.W."/>
            <person name="Henn M.R."/>
            <person name="Taylor J.W."/>
            <person name="Rounsley S.D."/>
        </authorList>
    </citation>
    <scope>NUCLEOTIDE SEQUENCE [LARGE SCALE GENOMIC DNA]</scope>
    <source>
        <strain evidence="3">RMSCC 757 / Silveira</strain>
    </source>
</reference>
<gene>
    <name evidence="2" type="ORF">CPSG_08358</name>
</gene>
<keyword evidence="3" id="KW-1185">Reference proteome</keyword>
<dbReference type="OMA" id="TMTTQQI"/>
<dbReference type="Proteomes" id="UP000002497">
    <property type="component" value="Unassembled WGS sequence"/>
</dbReference>
<dbReference type="VEuPathDB" id="FungiDB:D8B26_004496"/>
<dbReference type="EMBL" id="GL636502">
    <property type="protein sequence ID" value="EFW15170.1"/>
    <property type="molecule type" value="Genomic_DNA"/>
</dbReference>
<evidence type="ECO:0000313" key="3">
    <source>
        <dbReference type="Proteomes" id="UP000002497"/>
    </source>
</evidence>
<dbReference type="VEuPathDB" id="FungiDB:CPSG_08358"/>
<dbReference type="OrthoDB" id="5415055at2759"/>
<dbReference type="AlphaFoldDB" id="E9DEV8"/>
<dbReference type="HOGENOM" id="CLU_428931_0_0_1"/>
<feature type="compositionally biased region" description="Low complexity" evidence="1">
    <location>
        <begin position="9"/>
        <end position="19"/>
    </location>
</feature>